<sequence>MMCPNRRRIAATLLALAALLAPALAGCAPNGAAVGDTQSTTASPAHDSVQGARITVGIIGTAQDSETERQTDSAIATALTDYGMAAVYTSLQDVADPDTVARQAIADYIHRHVHAVMLCNLTLTDANRDMWTTSLTDLRNAGIAVVLVAPTDTPSDPDLYAAVLTVGDSSGAMPISTAIDDVVRDYPHERDLTVTTDPDKNTKLNGYASAD</sequence>
<feature type="region of interest" description="Disordered" evidence="1">
    <location>
        <begin position="192"/>
        <end position="211"/>
    </location>
</feature>
<dbReference type="Proteomes" id="UP000469292">
    <property type="component" value="Unassembled WGS sequence"/>
</dbReference>
<feature type="compositionally biased region" description="Basic and acidic residues" evidence="1">
    <location>
        <begin position="192"/>
        <end position="202"/>
    </location>
</feature>
<evidence type="ECO:0000256" key="1">
    <source>
        <dbReference type="SAM" id="MobiDB-lite"/>
    </source>
</evidence>
<proteinExistence type="predicted"/>
<dbReference type="Gene3D" id="3.40.50.2300">
    <property type="match status" value="1"/>
</dbReference>
<dbReference type="RefSeq" id="WP_163227706.1">
    <property type="nucleotide sequence ID" value="NZ_VYSG01000002.1"/>
</dbReference>
<feature type="chain" id="PRO_5039685782" description="Sugar ABC transporter substrate-binding protein" evidence="2">
    <location>
        <begin position="26"/>
        <end position="211"/>
    </location>
</feature>
<accession>A0A6I5N0W8</accession>
<feature type="signal peptide" evidence="2">
    <location>
        <begin position="1"/>
        <end position="25"/>
    </location>
</feature>
<name>A0A6I5N0W8_9BIFI</name>
<dbReference type="PROSITE" id="PS51257">
    <property type="entry name" value="PROKAR_LIPOPROTEIN"/>
    <property type="match status" value="1"/>
</dbReference>
<dbReference type="AlphaFoldDB" id="A0A6I5N0W8"/>
<gene>
    <name evidence="3" type="ORF">F6S87_05780</name>
</gene>
<comment type="caution">
    <text evidence="3">The sequence shown here is derived from an EMBL/GenBank/DDBJ whole genome shotgun (WGS) entry which is preliminary data.</text>
</comment>
<evidence type="ECO:0000313" key="4">
    <source>
        <dbReference type="Proteomes" id="UP000469292"/>
    </source>
</evidence>
<keyword evidence="2" id="KW-0732">Signal</keyword>
<evidence type="ECO:0000256" key="2">
    <source>
        <dbReference type="SAM" id="SignalP"/>
    </source>
</evidence>
<dbReference type="EMBL" id="VYSG01000002">
    <property type="protein sequence ID" value="NEG70106.1"/>
    <property type="molecule type" value="Genomic_DNA"/>
</dbReference>
<keyword evidence="4" id="KW-1185">Reference proteome</keyword>
<evidence type="ECO:0000313" key="3">
    <source>
        <dbReference type="EMBL" id="NEG70106.1"/>
    </source>
</evidence>
<organism evidence="3 4">
    <name type="scientific">Bifidobacterium choloepi</name>
    <dbReference type="NCBI Taxonomy" id="2614131"/>
    <lineage>
        <taxon>Bacteria</taxon>
        <taxon>Bacillati</taxon>
        <taxon>Actinomycetota</taxon>
        <taxon>Actinomycetes</taxon>
        <taxon>Bifidobacteriales</taxon>
        <taxon>Bifidobacteriaceae</taxon>
        <taxon>Bifidobacterium</taxon>
    </lineage>
</organism>
<evidence type="ECO:0008006" key="5">
    <source>
        <dbReference type="Google" id="ProtNLM"/>
    </source>
</evidence>
<protein>
    <recommendedName>
        <fullName evidence="5">Sugar ABC transporter substrate-binding protein</fullName>
    </recommendedName>
</protein>
<reference evidence="3 4" key="1">
    <citation type="submission" date="2019-09" db="EMBL/GenBank/DDBJ databases">
        <title>Phylogenetic characterization of a novel taxon of the genus Bifidobacterium: Bifidobacterium choloepi sp. nov.</title>
        <authorList>
            <person name="Modesto M."/>
            <person name="Satti M."/>
        </authorList>
    </citation>
    <scope>NUCLEOTIDE SEQUENCE [LARGE SCALE GENOMIC DNA]</scope>
    <source>
        <strain evidence="3 4">BRDM6</strain>
    </source>
</reference>